<feature type="region of interest" description="Disordered" evidence="1">
    <location>
        <begin position="35"/>
        <end position="73"/>
    </location>
</feature>
<organism evidence="2 3">
    <name type="scientific">Sphagnum troendelagicum</name>
    <dbReference type="NCBI Taxonomy" id="128251"/>
    <lineage>
        <taxon>Eukaryota</taxon>
        <taxon>Viridiplantae</taxon>
        <taxon>Streptophyta</taxon>
        <taxon>Embryophyta</taxon>
        <taxon>Bryophyta</taxon>
        <taxon>Sphagnophytina</taxon>
        <taxon>Sphagnopsida</taxon>
        <taxon>Sphagnales</taxon>
        <taxon>Sphagnaceae</taxon>
        <taxon>Sphagnum</taxon>
    </lineage>
</organism>
<protein>
    <submittedName>
        <fullName evidence="2">Uncharacterized protein</fullName>
    </submittedName>
</protein>
<dbReference type="EMBL" id="OZ019897">
    <property type="protein sequence ID" value="CAK9226030.1"/>
    <property type="molecule type" value="Genomic_DNA"/>
</dbReference>
<evidence type="ECO:0000256" key="1">
    <source>
        <dbReference type="SAM" id="MobiDB-lite"/>
    </source>
</evidence>
<proteinExistence type="predicted"/>
<feature type="region of interest" description="Disordered" evidence="1">
    <location>
        <begin position="97"/>
        <end position="116"/>
    </location>
</feature>
<keyword evidence="3" id="KW-1185">Reference proteome</keyword>
<feature type="compositionally biased region" description="Polar residues" evidence="1">
    <location>
        <begin position="59"/>
        <end position="70"/>
    </location>
</feature>
<sequence length="187" mass="20601">MASIGASASTLITCGCKATAFFLFPGHGFRLSSNPLHKPSSPYRKVVECGADSPKRSSAGRSGNKNSALDSTAKAARVNPISQEFVKAEENLLPKLLSSKQEQQPSKRSNQEDVVSNKKLQTLRQALMQQLKLDKAIDELVSFMAPREKGDIRDVILMSLSFAVLVYISQRLVCAYCTLRHMMPHNF</sequence>
<feature type="compositionally biased region" description="Polar residues" evidence="1">
    <location>
        <begin position="98"/>
        <end position="116"/>
    </location>
</feature>
<dbReference type="Proteomes" id="UP001497512">
    <property type="component" value="Chromosome 5"/>
</dbReference>
<reference evidence="2" key="1">
    <citation type="submission" date="2024-02" db="EMBL/GenBank/DDBJ databases">
        <authorList>
            <consortium name="ELIXIR-Norway"/>
            <consortium name="Elixir Norway"/>
        </authorList>
    </citation>
    <scope>NUCLEOTIDE SEQUENCE</scope>
</reference>
<evidence type="ECO:0000313" key="2">
    <source>
        <dbReference type="EMBL" id="CAK9226030.1"/>
    </source>
</evidence>
<name>A0ABP0UNF6_9BRYO</name>
<evidence type="ECO:0000313" key="3">
    <source>
        <dbReference type="Proteomes" id="UP001497512"/>
    </source>
</evidence>
<gene>
    <name evidence="2" type="ORF">CSSPTR1EN2_LOCUS18035</name>
</gene>
<accession>A0ABP0UNF6</accession>